<dbReference type="PROSITE" id="PS01124">
    <property type="entry name" value="HTH_ARAC_FAMILY_2"/>
    <property type="match status" value="1"/>
</dbReference>
<keyword evidence="3" id="KW-0804">Transcription</keyword>
<keyword evidence="1" id="KW-0805">Transcription regulation</keyword>
<evidence type="ECO:0000256" key="2">
    <source>
        <dbReference type="ARBA" id="ARBA00023125"/>
    </source>
</evidence>
<dbReference type="SUPFAM" id="SSF46689">
    <property type="entry name" value="Homeodomain-like"/>
    <property type="match status" value="2"/>
</dbReference>
<feature type="domain" description="HTH araC/xylS-type" evidence="4">
    <location>
        <begin position="172"/>
        <end position="270"/>
    </location>
</feature>
<keyword evidence="2" id="KW-0238">DNA-binding</keyword>
<comment type="caution">
    <text evidence="5">The sequence shown here is derived from an EMBL/GenBank/DDBJ whole genome shotgun (WGS) entry which is preliminary data.</text>
</comment>
<dbReference type="AlphaFoldDB" id="A0A5C4TAC3"/>
<dbReference type="OrthoDB" id="9807321at2"/>
<dbReference type="Proteomes" id="UP000307943">
    <property type="component" value="Unassembled WGS sequence"/>
</dbReference>
<dbReference type="InterPro" id="IPR020449">
    <property type="entry name" value="Tscrpt_reg_AraC-type_HTH"/>
</dbReference>
<dbReference type="RefSeq" id="WP_139602539.1">
    <property type="nucleotide sequence ID" value="NZ_VDCQ01000014.1"/>
</dbReference>
<dbReference type="InterPro" id="IPR009057">
    <property type="entry name" value="Homeodomain-like_sf"/>
</dbReference>
<dbReference type="Gene3D" id="1.10.10.60">
    <property type="entry name" value="Homeodomain-like"/>
    <property type="match status" value="2"/>
</dbReference>
<dbReference type="InterPro" id="IPR018060">
    <property type="entry name" value="HTH_AraC"/>
</dbReference>
<gene>
    <name evidence="5" type="ORF">FE784_12535</name>
</gene>
<evidence type="ECO:0000313" key="6">
    <source>
        <dbReference type="Proteomes" id="UP000307943"/>
    </source>
</evidence>
<evidence type="ECO:0000256" key="3">
    <source>
        <dbReference type="ARBA" id="ARBA00023163"/>
    </source>
</evidence>
<dbReference type="PANTHER" id="PTHR43280:SF29">
    <property type="entry name" value="ARAC-FAMILY TRANSCRIPTIONAL REGULATOR"/>
    <property type="match status" value="1"/>
</dbReference>
<evidence type="ECO:0000256" key="1">
    <source>
        <dbReference type="ARBA" id="ARBA00023015"/>
    </source>
</evidence>
<evidence type="ECO:0000259" key="4">
    <source>
        <dbReference type="PROSITE" id="PS01124"/>
    </source>
</evidence>
<reference evidence="5 6" key="1">
    <citation type="submission" date="2019-05" db="EMBL/GenBank/DDBJ databases">
        <title>We sequenced the genome of Paenibacillus hemerocallicola KCTC 33185 for further insight into its adaptation and study the phylogeny of Paenibacillus.</title>
        <authorList>
            <person name="Narsing Rao M.P."/>
        </authorList>
    </citation>
    <scope>NUCLEOTIDE SEQUENCE [LARGE SCALE GENOMIC DNA]</scope>
    <source>
        <strain evidence="5 6">KCTC 33185</strain>
    </source>
</reference>
<dbReference type="GO" id="GO:0003700">
    <property type="term" value="F:DNA-binding transcription factor activity"/>
    <property type="evidence" value="ECO:0007669"/>
    <property type="project" value="InterPro"/>
</dbReference>
<dbReference type="PRINTS" id="PR00032">
    <property type="entry name" value="HTHARAC"/>
</dbReference>
<evidence type="ECO:0000313" key="5">
    <source>
        <dbReference type="EMBL" id="TNJ65998.1"/>
    </source>
</evidence>
<keyword evidence="6" id="KW-1185">Reference proteome</keyword>
<dbReference type="InterPro" id="IPR018062">
    <property type="entry name" value="HTH_AraC-typ_CS"/>
</dbReference>
<name>A0A5C4TAC3_9BACL</name>
<dbReference type="GO" id="GO:0043565">
    <property type="term" value="F:sequence-specific DNA binding"/>
    <property type="evidence" value="ECO:0007669"/>
    <property type="project" value="InterPro"/>
</dbReference>
<dbReference type="EMBL" id="VDCQ01000014">
    <property type="protein sequence ID" value="TNJ65998.1"/>
    <property type="molecule type" value="Genomic_DNA"/>
</dbReference>
<accession>A0A5C4TAC3</accession>
<dbReference type="Pfam" id="PF12833">
    <property type="entry name" value="HTH_18"/>
    <property type="match status" value="1"/>
</dbReference>
<organism evidence="5 6">
    <name type="scientific">Paenibacillus hemerocallicola</name>
    <dbReference type="NCBI Taxonomy" id="1172614"/>
    <lineage>
        <taxon>Bacteria</taxon>
        <taxon>Bacillati</taxon>
        <taxon>Bacillota</taxon>
        <taxon>Bacilli</taxon>
        <taxon>Bacillales</taxon>
        <taxon>Paenibacillaceae</taxon>
        <taxon>Paenibacillus</taxon>
    </lineage>
</organism>
<dbReference type="PANTHER" id="PTHR43280">
    <property type="entry name" value="ARAC-FAMILY TRANSCRIPTIONAL REGULATOR"/>
    <property type="match status" value="1"/>
</dbReference>
<proteinExistence type="predicted"/>
<dbReference type="PROSITE" id="PS00041">
    <property type="entry name" value="HTH_ARAC_FAMILY_1"/>
    <property type="match status" value="1"/>
</dbReference>
<sequence length="284" mass="32188">MIDPDKLAEIFASGSYDIEGVYRFVIQPKSASREFRTVKYGFLFAIGGEARIRANGSVYSLRPGSVFHAAPDIHLEWQVVGLSQFKYDLLFYSVDKSEDGSGEHFCDCHFMLEPGAIPGMLELLDMLHQNIHATGGIAKLRVKQIFLSIMHQVLVVCKLRESSGPSTKRVIEDAVAYMNGHYMNTVTLDELAEMHAMSSKRFSYYFHKYTGYRPIDYVIHYRMEKASELLKTGNFPIRDIAASVGYSNPLYFSRLFQKKFGMSPSAYNKTFVTEAPLSQPPNKN</sequence>
<dbReference type="SMART" id="SM00342">
    <property type="entry name" value="HTH_ARAC"/>
    <property type="match status" value="1"/>
</dbReference>
<protein>
    <submittedName>
        <fullName evidence="5">Helix-turn-helix transcriptional regulator</fullName>
    </submittedName>
</protein>